<evidence type="ECO:0000313" key="1">
    <source>
        <dbReference type="EMBL" id="KAF2771679.1"/>
    </source>
</evidence>
<dbReference type="EMBL" id="ML995818">
    <property type="protein sequence ID" value="KAF2771679.1"/>
    <property type="molecule type" value="Genomic_DNA"/>
</dbReference>
<keyword evidence="2" id="KW-1185">Reference proteome</keyword>
<organism evidence="1 2">
    <name type="scientific">Teratosphaeria nubilosa</name>
    <dbReference type="NCBI Taxonomy" id="161662"/>
    <lineage>
        <taxon>Eukaryota</taxon>
        <taxon>Fungi</taxon>
        <taxon>Dikarya</taxon>
        <taxon>Ascomycota</taxon>
        <taxon>Pezizomycotina</taxon>
        <taxon>Dothideomycetes</taxon>
        <taxon>Dothideomycetidae</taxon>
        <taxon>Mycosphaerellales</taxon>
        <taxon>Teratosphaeriaceae</taxon>
        <taxon>Teratosphaeria</taxon>
    </lineage>
</organism>
<dbReference type="Proteomes" id="UP000799436">
    <property type="component" value="Unassembled WGS sequence"/>
</dbReference>
<name>A0A6G1LGH7_9PEZI</name>
<protein>
    <submittedName>
        <fullName evidence="1">Uncharacterized protein</fullName>
    </submittedName>
</protein>
<reference evidence="1" key="1">
    <citation type="journal article" date="2020" name="Stud. Mycol.">
        <title>101 Dothideomycetes genomes: a test case for predicting lifestyles and emergence of pathogens.</title>
        <authorList>
            <person name="Haridas S."/>
            <person name="Albert R."/>
            <person name="Binder M."/>
            <person name="Bloem J."/>
            <person name="Labutti K."/>
            <person name="Salamov A."/>
            <person name="Andreopoulos B."/>
            <person name="Baker S."/>
            <person name="Barry K."/>
            <person name="Bills G."/>
            <person name="Bluhm B."/>
            <person name="Cannon C."/>
            <person name="Castanera R."/>
            <person name="Culley D."/>
            <person name="Daum C."/>
            <person name="Ezra D."/>
            <person name="Gonzalez J."/>
            <person name="Henrissat B."/>
            <person name="Kuo A."/>
            <person name="Liang C."/>
            <person name="Lipzen A."/>
            <person name="Lutzoni F."/>
            <person name="Magnuson J."/>
            <person name="Mondo S."/>
            <person name="Nolan M."/>
            <person name="Ohm R."/>
            <person name="Pangilinan J."/>
            <person name="Park H.-J."/>
            <person name="Ramirez L."/>
            <person name="Alfaro M."/>
            <person name="Sun H."/>
            <person name="Tritt A."/>
            <person name="Yoshinaga Y."/>
            <person name="Zwiers L.-H."/>
            <person name="Turgeon B."/>
            <person name="Goodwin S."/>
            <person name="Spatafora J."/>
            <person name="Crous P."/>
            <person name="Grigoriev I."/>
        </authorList>
    </citation>
    <scope>NUCLEOTIDE SEQUENCE</scope>
    <source>
        <strain evidence="1">CBS 116005</strain>
    </source>
</reference>
<gene>
    <name evidence="1" type="ORF">EJ03DRAFT_21849</name>
</gene>
<sequence>MMNVVLFSQCLPPANALLALHMNLQTRLICHAESPCTVLQHVVETDDPSSQSLCPLGRITTPPYFTSTAPTLYHTVACGEHCASNPQCQSYALGLGMCLHHASAVLVIFRTDGASWSSKLTGA</sequence>
<evidence type="ECO:0000313" key="2">
    <source>
        <dbReference type="Proteomes" id="UP000799436"/>
    </source>
</evidence>
<accession>A0A6G1LGH7</accession>
<dbReference type="AlphaFoldDB" id="A0A6G1LGH7"/>
<proteinExistence type="predicted"/>